<proteinExistence type="predicted"/>
<dbReference type="InterPro" id="IPR043581">
    <property type="entry name" value="Axin-like"/>
</dbReference>
<dbReference type="Pfam" id="PF08833">
    <property type="entry name" value="Axin_b-cat_bind"/>
    <property type="match status" value="1"/>
</dbReference>
<feature type="domain" description="RGS" evidence="6">
    <location>
        <begin position="170"/>
        <end position="302"/>
    </location>
</feature>
<dbReference type="GO" id="GO:0048468">
    <property type="term" value="P:cell development"/>
    <property type="evidence" value="ECO:0007669"/>
    <property type="project" value="TreeGrafter"/>
</dbReference>
<feature type="region of interest" description="Disordered" evidence="5">
    <location>
        <begin position="637"/>
        <end position="662"/>
    </location>
</feature>
<dbReference type="GO" id="GO:0005737">
    <property type="term" value="C:cytoplasm"/>
    <property type="evidence" value="ECO:0007669"/>
    <property type="project" value="UniProtKB-SubCell"/>
</dbReference>
<dbReference type="GO" id="GO:0008013">
    <property type="term" value="F:beta-catenin binding"/>
    <property type="evidence" value="ECO:0007669"/>
    <property type="project" value="TreeGrafter"/>
</dbReference>
<dbReference type="InterPro" id="IPR001158">
    <property type="entry name" value="DIX"/>
</dbReference>
<dbReference type="GO" id="GO:0090090">
    <property type="term" value="P:negative regulation of canonical Wnt signaling pathway"/>
    <property type="evidence" value="ECO:0007669"/>
    <property type="project" value="InterPro"/>
</dbReference>
<dbReference type="Gene3D" id="1.10.196.10">
    <property type="match status" value="1"/>
</dbReference>
<dbReference type="GO" id="GO:0019901">
    <property type="term" value="F:protein kinase binding"/>
    <property type="evidence" value="ECO:0007669"/>
    <property type="project" value="TreeGrafter"/>
</dbReference>
<feature type="compositionally biased region" description="Polar residues" evidence="5">
    <location>
        <begin position="130"/>
        <end position="139"/>
    </location>
</feature>
<dbReference type="GO" id="GO:0060090">
    <property type="term" value="F:molecular adaptor activity"/>
    <property type="evidence" value="ECO:0007669"/>
    <property type="project" value="TreeGrafter"/>
</dbReference>
<dbReference type="SUPFAM" id="SSF48097">
    <property type="entry name" value="Regulator of G-protein signaling, RGS"/>
    <property type="match status" value="1"/>
</dbReference>
<dbReference type="GO" id="GO:0005634">
    <property type="term" value="C:nucleus"/>
    <property type="evidence" value="ECO:0007669"/>
    <property type="project" value="TreeGrafter"/>
</dbReference>
<dbReference type="GO" id="GO:0016055">
    <property type="term" value="P:Wnt signaling pathway"/>
    <property type="evidence" value="ECO:0007669"/>
    <property type="project" value="UniProtKB-KW"/>
</dbReference>
<dbReference type="GO" id="GO:0005886">
    <property type="term" value="C:plasma membrane"/>
    <property type="evidence" value="ECO:0007669"/>
    <property type="project" value="TreeGrafter"/>
</dbReference>
<dbReference type="Gene3D" id="2.40.240.130">
    <property type="match status" value="1"/>
</dbReference>
<organism evidence="8">
    <name type="scientific">Notodromas monacha</name>
    <dbReference type="NCBI Taxonomy" id="399045"/>
    <lineage>
        <taxon>Eukaryota</taxon>
        <taxon>Metazoa</taxon>
        <taxon>Ecdysozoa</taxon>
        <taxon>Arthropoda</taxon>
        <taxon>Crustacea</taxon>
        <taxon>Oligostraca</taxon>
        <taxon>Ostracoda</taxon>
        <taxon>Podocopa</taxon>
        <taxon>Podocopida</taxon>
        <taxon>Cypridocopina</taxon>
        <taxon>Cypridoidea</taxon>
        <taxon>Cyprididae</taxon>
        <taxon>Notodromas</taxon>
    </lineage>
</organism>
<dbReference type="AlphaFoldDB" id="A0A7R9BS26"/>
<dbReference type="PROSITE" id="PS50841">
    <property type="entry name" value="DIX"/>
    <property type="match status" value="1"/>
</dbReference>
<feature type="compositionally biased region" description="Low complexity" evidence="5">
    <location>
        <begin position="722"/>
        <end position="735"/>
    </location>
</feature>
<feature type="compositionally biased region" description="Low complexity" evidence="5">
    <location>
        <begin position="821"/>
        <end position="834"/>
    </location>
</feature>
<keyword evidence="3 4" id="KW-0879">Wnt signaling pathway</keyword>
<evidence type="ECO:0000256" key="1">
    <source>
        <dbReference type="ARBA" id="ARBA00004496"/>
    </source>
</evidence>
<dbReference type="SUPFAM" id="SSF54236">
    <property type="entry name" value="Ubiquitin-like"/>
    <property type="match status" value="1"/>
</dbReference>
<dbReference type="InterPro" id="IPR036305">
    <property type="entry name" value="RGS_sf"/>
</dbReference>
<feature type="compositionally biased region" description="Pro residues" evidence="5">
    <location>
        <begin position="81"/>
        <end position="91"/>
    </location>
</feature>
<dbReference type="OrthoDB" id="10007451at2759"/>
<evidence type="ECO:0000313" key="9">
    <source>
        <dbReference type="Proteomes" id="UP000678499"/>
    </source>
</evidence>
<dbReference type="InterPro" id="IPR038207">
    <property type="entry name" value="DIX_dom_sf"/>
</dbReference>
<dbReference type="SMART" id="SM00021">
    <property type="entry name" value="DAX"/>
    <property type="match status" value="1"/>
</dbReference>
<dbReference type="EMBL" id="OA884236">
    <property type="protein sequence ID" value="CAD7280489.1"/>
    <property type="molecule type" value="Genomic_DNA"/>
</dbReference>
<dbReference type="GO" id="GO:0030877">
    <property type="term" value="C:beta-catenin destruction complex"/>
    <property type="evidence" value="ECO:0007669"/>
    <property type="project" value="TreeGrafter"/>
</dbReference>
<feature type="compositionally biased region" description="Basic and acidic residues" evidence="5">
    <location>
        <begin position="112"/>
        <end position="121"/>
    </location>
</feature>
<feature type="region of interest" description="Disordered" evidence="5">
    <location>
        <begin position="699"/>
        <end position="738"/>
    </location>
</feature>
<dbReference type="PANTHER" id="PTHR46102:SF2">
    <property type="entry name" value="AXIN"/>
    <property type="match status" value="1"/>
</dbReference>
<dbReference type="EMBL" id="CAJPEX010002199">
    <property type="protein sequence ID" value="CAG0920641.1"/>
    <property type="molecule type" value="Genomic_DNA"/>
</dbReference>
<dbReference type="InterPro" id="IPR014936">
    <property type="entry name" value="Axin_b-cat-bd"/>
</dbReference>
<evidence type="ECO:0008006" key="10">
    <source>
        <dbReference type="Google" id="ProtNLM"/>
    </source>
</evidence>
<evidence type="ECO:0000313" key="8">
    <source>
        <dbReference type="EMBL" id="CAD7280489.1"/>
    </source>
</evidence>
<dbReference type="Gene3D" id="1.10.167.10">
    <property type="entry name" value="Regulator of G-protein Signalling 4, domain 2"/>
    <property type="match status" value="1"/>
</dbReference>
<evidence type="ECO:0000256" key="3">
    <source>
        <dbReference type="ARBA" id="ARBA00022687"/>
    </source>
</evidence>
<evidence type="ECO:0000259" key="6">
    <source>
        <dbReference type="PROSITE" id="PS50132"/>
    </source>
</evidence>
<sequence length="1019" mass="111430">MDAVPSRNDASSNLEQNKLSPDAFIDESCRIFEQKASMPPVEGRFVSDATVFDKDRGPRPPVPGEETAVKFSDGKTGGSSSPPPPPPPPLDPWKKKQILKGCESVKAASQDVGRREGERPPDFAPEGSAAESTLTSRSVSPSNRSDTSASSSSSSSSVHGRPPCFAWANSLQNLLGDSEGVELFQTYLDQELCPSEPLQFWFACRGFGMQQEQGQSDEEVEKLCRVIYRKFLRNQTVPVSESTRRAIVEKLGLEPESSATKAAFPTSSWSAILDRAQQEVENDLSRSTYANFLESDLYLQAVTDQIERRRLKKIQREERKRNKLLRKSQKKELCSPQQTAFFEEKEPRVIPRVPSDQIIKPAPIQTLPLTRKALLATVSDRMAYRQTAAVLHEVGPHSSVSGLTSAATSVVSGSGGGSLHPYHAMYKSYVPVSRQDSELQSLSSDALTDDTMSTITDDCASSVDGRPPPGCSNTCCVKPGMIRRTAGMSSGGSHHRLRHVGSGSHIHASAQHKMHRRLKQQIRMNAEENKESDRVTGTFFIPRTARPLAYDSTLAEKKPAEFAKRLISKLEAVVKEREQEAIKLAMEPAEDDKKKSCSLSVLLVEAMKEKIKAGNDDNFDSDQAILDNHVDRVWADHSEQQTPRTPPGAAKRGGNSNLPPFAGGVRAARGLIGSGTSVTTPGQHYVYAGAGKPVGFQGLGTDHLSHHHRVHHHRKQREKDASSSMSSDSGNVLDSRSSLDGLAVGHGFPKSKSVPDWLVDANQKQHLRSAGGCTDSGLSAISADSNASYNQPLSSRERVLTWVSQNQKCEQPEKMGGGSERGSSSYRRSRASTSALQDQAPSASRSSHRRHMAAGSSSNSGRSVSMERSGGRLSWKQQYQQVQEHQPGTSIDDSGVHFMHRGPPGSAKFFNNGSSGSRSRGVRQEMVISGIAMDDDPNASTIVSLFFYGDRVPFRTKIPGNNVTLKQFKQVVPRKGHYRYFFKREDPEFGSNAVQEEVGEDSALVPLWEGMVIATLKPV</sequence>
<evidence type="ECO:0000256" key="5">
    <source>
        <dbReference type="SAM" id="MobiDB-lite"/>
    </source>
</evidence>
<dbReference type="PANTHER" id="PTHR46102">
    <property type="entry name" value="AXIN"/>
    <property type="match status" value="1"/>
</dbReference>
<gene>
    <name evidence="8" type="ORF">NMOB1V02_LOCUS8148</name>
</gene>
<keyword evidence="2" id="KW-0963">Cytoplasm</keyword>
<dbReference type="InterPro" id="IPR029071">
    <property type="entry name" value="Ubiquitin-like_domsf"/>
</dbReference>
<evidence type="ECO:0000259" key="7">
    <source>
        <dbReference type="PROSITE" id="PS50841"/>
    </source>
</evidence>
<feature type="compositionally biased region" description="Polar residues" evidence="5">
    <location>
        <begin position="8"/>
        <end position="19"/>
    </location>
</feature>
<dbReference type="InterPro" id="IPR016137">
    <property type="entry name" value="RGS"/>
</dbReference>
<feature type="compositionally biased region" description="Low complexity" evidence="5">
    <location>
        <begin position="140"/>
        <end position="157"/>
    </location>
</feature>
<evidence type="ECO:0000256" key="4">
    <source>
        <dbReference type="PROSITE-ProRule" id="PRU00069"/>
    </source>
</evidence>
<feature type="compositionally biased region" description="Basic residues" evidence="5">
    <location>
        <begin position="705"/>
        <end position="716"/>
    </location>
</feature>
<feature type="region of interest" description="Disordered" evidence="5">
    <location>
        <begin position="807"/>
        <end position="893"/>
    </location>
</feature>
<dbReference type="Pfam" id="PF00615">
    <property type="entry name" value="RGS"/>
    <property type="match status" value="1"/>
</dbReference>
<feature type="region of interest" description="Disordered" evidence="5">
    <location>
        <begin position="48"/>
        <end position="159"/>
    </location>
</feature>
<dbReference type="PROSITE" id="PS50132">
    <property type="entry name" value="RGS"/>
    <property type="match status" value="1"/>
</dbReference>
<protein>
    <recommendedName>
        <fullName evidence="10">Axin-1</fullName>
    </recommendedName>
</protein>
<evidence type="ECO:0000256" key="2">
    <source>
        <dbReference type="ARBA" id="ARBA00022490"/>
    </source>
</evidence>
<dbReference type="GO" id="GO:0031625">
    <property type="term" value="F:ubiquitin protein ligase binding"/>
    <property type="evidence" value="ECO:0007669"/>
    <property type="project" value="TreeGrafter"/>
</dbReference>
<feature type="region of interest" description="Disordered" evidence="5">
    <location>
        <begin position="1"/>
        <end position="22"/>
    </location>
</feature>
<keyword evidence="9" id="KW-1185">Reference proteome</keyword>
<feature type="compositionally biased region" description="Polar residues" evidence="5">
    <location>
        <begin position="875"/>
        <end position="892"/>
    </location>
</feature>
<feature type="compositionally biased region" description="Low complexity" evidence="5">
    <location>
        <begin position="853"/>
        <end position="868"/>
    </location>
</feature>
<dbReference type="Proteomes" id="UP000678499">
    <property type="component" value="Unassembled WGS sequence"/>
</dbReference>
<comment type="subcellular location">
    <subcellularLocation>
        <location evidence="1">Cytoplasm</location>
    </subcellularLocation>
</comment>
<feature type="domain" description="DIX" evidence="7">
    <location>
        <begin position="938"/>
        <end position="1019"/>
    </location>
</feature>
<reference evidence="8" key="1">
    <citation type="submission" date="2020-11" db="EMBL/GenBank/DDBJ databases">
        <authorList>
            <person name="Tran Van P."/>
        </authorList>
    </citation>
    <scope>NUCLEOTIDE SEQUENCE</scope>
</reference>
<dbReference type="Pfam" id="PF00778">
    <property type="entry name" value="DIX"/>
    <property type="match status" value="1"/>
</dbReference>
<name>A0A7R9BS26_9CRUS</name>
<dbReference type="InterPro" id="IPR024066">
    <property type="entry name" value="RGS_subdom1/3"/>
</dbReference>
<dbReference type="SMART" id="SM00315">
    <property type="entry name" value="RGS"/>
    <property type="match status" value="1"/>
</dbReference>
<dbReference type="GO" id="GO:0032436">
    <property type="term" value="P:positive regulation of proteasomal ubiquitin-dependent protein catabolic process"/>
    <property type="evidence" value="ECO:0007669"/>
    <property type="project" value="TreeGrafter"/>
</dbReference>
<accession>A0A7R9BS26</accession>
<dbReference type="InterPro" id="IPR044926">
    <property type="entry name" value="RGS_subdomain_2"/>
</dbReference>